<dbReference type="RefSeq" id="WP_344550151.1">
    <property type="nucleotide sequence ID" value="NZ_BAAANS010000003.1"/>
</dbReference>
<keyword evidence="4" id="KW-1185">Reference proteome</keyword>
<feature type="signal peptide" evidence="1">
    <location>
        <begin position="1"/>
        <end position="27"/>
    </location>
</feature>
<evidence type="ECO:0000313" key="4">
    <source>
        <dbReference type="Proteomes" id="UP001500897"/>
    </source>
</evidence>
<sequence length="131" mass="13168">MFAIRSAKVASMAVAAAAAAVLTGCSAEVHVGTVQPTRAADGDAALPRLSAEKLNKKTAETLAKNANQPEPTVTCPGDLLGKVGTTMRCQLVATDGSSLGLTLTVTSVQGTDINYNIKVDDLPGGTASATP</sequence>
<comment type="caution">
    <text evidence="3">The sequence shown here is derived from an EMBL/GenBank/DDBJ whole genome shotgun (WGS) entry which is preliminary data.</text>
</comment>
<protein>
    <recommendedName>
        <fullName evidence="2">DUF4333 domain-containing protein</fullName>
    </recommendedName>
</protein>
<dbReference type="Proteomes" id="UP001500897">
    <property type="component" value="Unassembled WGS sequence"/>
</dbReference>
<feature type="domain" description="DUF4333" evidence="2">
    <location>
        <begin position="47"/>
        <end position="110"/>
    </location>
</feature>
<dbReference type="Pfam" id="PF14230">
    <property type="entry name" value="DUF4333"/>
    <property type="match status" value="1"/>
</dbReference>
<accession>A0ABN2W7X4</accession>
<name>A0ABN2W7X4_9ACTN</name>
<proteinExistence type="predicted"/>
<evidence type="ECO:0000256" key="1">
    <source>
        <dbReference type="SAM" id="SignalP"/>
    </source>
</evidence>
<dbReference type="InterPro" id="IPR025637">
    <property type="entry name" value="DUF4333"/>
</dbReference>
<keyword evidence="1" id="KW-0732">Signal</keyword>
<evidence type="ECO:0000259" key="2">
    <source>
        <dbReference type="Pfam" id="PF14230"/>
    </source>
</evidence>
<feature type="chain" id="PRO_5046570150" description="DUF4333 domain-containing protein" evidence="1">
    <location>
        <begin position="28"/>
        <end position="131"/>
    </location>
</feature>
<dbReference type="PROSITE" id="PS51257">
    <property type="entry name" value="PROKAR_LIPOPROTEIN"/>
    <property type="match status" value="1"/>
</dbReference>
<reference evidence="3 4" key="1">
    <citation type="journal article" date="2019" name="Int. J. Syst. Evol. Microbiol.">
        <title>The Global Catalogue of Microorganisms (GCM) 10K type strain sequencing project: providing services to taxonomists for standard genome sequencing and annotation.</title>
        <authorList>
            <consortium name="The Broad Institute Genomics Platform"/>
            <consortium name="The Broad Institute Genome Sequencing Center for Infectious Disease"/>
            <person name="Wu L."/>
            <person name="Ma J."/>
        </authorList>
    </citation>
    <scope>NUCLEOTIDE SEQUENCE [LARGE SCALE GENOMIC DNA]</scope>
    <source>
        <strain evidence="3 4">JCM 14559</strain>
    </source>
</reference>
<gene>
    <name evidence="3" type="ORF">GCM10009759_06410</name>
</gene>
<organism evidence="3 4">
    <name type="scientific">Kitasatospora saccharophila</name>
    <dbReference type="NCBI Taxonomy" id="407973"/>
    <lineage>
        <taxon>Bacteria</taxon>
        <taxon>Bacillati</taxon>
        <taxon>Actinomycetota</taxon>
        <taxon>Actinomycetes</taxon>
        <taxon>Kitasatosporales</taxon>
        <taxon>Streptomycetaceae</taxon>
        <taxon>Kitasatospora</taxon>
    </lineage>
</organism>
<evidence type="ECO:0000313" key="3">
    <source>
        <dbReference type="EMBL" id="GAA2086039.1"/>
    </source>
</evidence>
<dbReference type="EMBL" id="BAAANS010000003">
    <property type="protein sequence ID" value="GAA2086039.1"/>
    <property type="molecule type" value="Genomic_DNA"/>
</dbReference>